<dbReference type="GeneID" id="22916116"/>
<keyword evidence="2" id="KW-1185">Reference proteome</keyword>
<dbReference type="VEuPathDB" id="CryptoDB:GNI_182910"/>
<evidence type="ECO:0000313" key="2">
    <source>
        <dbReference type="Proteomes" id="UP000019763"/>
    </source>
</evidence>
<evidence type="ECO:0000313" key="1">
    <source>
        <dbReference type="EMBL" id="EZG43201.1"/>
    </source>
</evidence>
<name>A0A023AWS8_GRENI</name>
<dbReference type="RefSeq" id="XP_011133544.1">
    <property type="nucleotide sequence ID" value="XM_011135242.1"/>
</dbReference>
<dbReference type="AlphaFoldDB" id="A0A023AWS8"/>
<organism evidence="1 2">
    <name type="scientific">Gregarina niphandrodes</name>
    <name type="common">Septate eugregarine</name>
    <dbReference type="NCBI Taxonomy" id="110365"/>
    <lineage>
        <taxon>Eukaryota</taxon>
        <taxon>Sar</taxon>
        <taxon>Alveolata</taxon>
        <taxon>Apicomplexa</taxon>
        <taxon>Conoidasida</taxon>
        <taxon>Gregarinasina</taxon>
        <taxon>Eugregarinorida</taxon>
        <taxon>Gregarinidae</taxon>
        <taxon>Gregarina</taxon>
    </lineage>
</organism>
<protein>
    <submittedName>
        <fullName evidence="1">Uncharacterized protein</fullName>
    </submittedName>
</protein>
<dbReference type="Proteomes" id="UP000019763">
    <property type="component" value="Unassembled WGS sequence"/>
</dbReference>
<gene>
    <name evidence="1" type="ORF">GNI_182910</name>
</gene>
<reference evidence="1" key="1">
    <citation type="submission" date="2013-12" db="EMBL/GenBank/DDBJ databases">
        <authorList>
            <person name="Omoto C.K."/>
            <person name="Sibley D."/>
            <person name="Venepally P."/>
            <person name="Hadjithomas M."/>
            <person name="Karamycheva S."/>
            <person name="Brunk B."/>
            <person name="Roos D."/>
            <person name="Caler E."/>
            <person name="Lorenzi H."/>
        </authorList>
    </citation>
    <scope>NUCLEOTIDE SEQUENCE</scope>
</reference>
<comment type="caution">
    <text evidence="1">The sequence shown here is derived from an EMBL/GenBank/DDBJ whole genome shotgun (WGS) entry which is preliminary data.</text>
</comment>
<accession>A0A023AWS8</accession>
<sequence>MLGVVSERRSVSVIAGWTATVMTVEGGRLVVKSDDKDATWWEMTVEGRWPGGVTNTATATSSVKVWVALPPGMTPKHMQKLDQLMEWSSVVLIPAKRNEDARLAEIRELAASLLKRVRNQVEKLQESGELPDGELADHPKYLDPGAEADLVMQRERLSRREEKRMQARWEVMEKVMHVVAQTMLHNFSETDREKAVERARSWVLAEKRNRGKIEFGGHKECIWTCVRFDQLRSIPQPPIWYRSLPDYVLEPLMWLSDDLKNVPWSWESLKPKSWKPKSWKPSFKFQMPRLSAVVVTAIGTAMLWGYNWWYRSPMPYPAISHKAHWEHQQYLHRPDPQQDLWPQDCEEAVVGFEKALARQGFKTYGPPDNAVVAKKLCPEATVLFGNSDWWFTGLPGGTGDMSDIANKPLNYTIVKTDAFGKFEKIYSAGEDQKWHPTKEEWTEYKRELARRIRERELATALTVIPGEEVF</sequence>
<proteinExistence type="predicted"/>
<dbReference type="EMBL" id="AFNH02001384">
    <property type="protein sequence ID" value="EZG43201.1"/>
    <property type="molecule type" value="Genomic_DNA"/>
</dbReference>